<proteinExistence type="predicted"/>
<organism evidence="5 6">
    <name type="scientific">Cryptotermes secundus</name>
    <dbReference type="NCBI Taxonomy" id="105785"/>
    <lineage>
        <taxon>Eukaryota</taxon>
        <taxon>Metazoa</taxon>
        <taxon>Ecdysozoa</taxon>
        <taxon>Arthropoda</taxon>
        <taxon>Hexapoda</taxon>
        <taxon>Insecta</taxon>
        <taxon>Pterygota</taxon>
        <taxon>Neoptera</taxon>
        <taxon>Polyneoptera</taxon>
        <taxon>Dictyoptera</taxon>
        <taxon>Blattodea</taxon>
        <taxon>Blattoidea</taxon>
        <taxon>Termitoidae</taxon>
        <taxon>Kalotermitidae</taxon>
        <taxon>Cryptotermitinae</taxon>
        <taxon>Cryptotermes</taxon>
    </lineage>
</organism>
<reference evidence="5 6" key="1">
    <citation type="submission" date="2017-12" db="EMBL/GenBank/DDBJ databases">
        <title>Hemimetabolous genomes reveal molecular basis of termite eusociality.</title>
        <authorList>
            <person name="Harrison M.C."/>
            <person name="Jongepier E."/>
            <person name="Robertson H.M."/>
            <person name="Arning N."/>
            <person name="Bitard-Feildel T."/>
            <person name="Chao H."/>
            <person name="Childers C.P."/>
            <person name="Dinh H."/>
            <person name="Doddapaneni H."/>
            <person name="Dugan S."/>
            <person name="Gowin J."/>
            <person name="Greiner C."/>
            <person name="Han Y."/>
            <person name="Hu H."/>
            <person name="Hughes D.S.T."/>
            <person name="Huylmans A.-K."/>
            <person name="Kemena C."/>
            <person name="Kremer L.P.M."/>
            <person name="Lee S.L."/>
            <person name="Lopez-Ezquerra A."/>
            <person name="Mallet L."/>
            <person name="Monroy-Kuhn J.M."/>
            <person name="Moser A."/>
            <person name="Murali S.C."/>
            <person name="Muzny D.M."/>
            <person name="Otani S."/>
            <person name="Piulachs M.-D."/>
            <person name="Poelchau M."/>
            <person name="Qu J."/>
            <person name="Schaub F."/>
            <person name="Wada-Katsumata A."/>
            <person name="Worley K.C."/>
            <person name="Xie Q."/>
            <person name="Ylla G."/>
            <person name="Poulsen M."/>
            <person name="Gibbs R.A."/>
            <person name="Schal C."/>
            <person name="Richards S."/>
            <person name="Belles X."/>
            <person name="Korb J."/>
            <person name="Bornberg-Bauer E."/>
        </authorList>
    </citation>
    <scope>NUCLEOTIDE SEQUENCE [LARGE SCALE GENOMIC DNA]</scope>
    <source>
        <tissue evidence="5">Whole body</tissue>
    </source>
</reference>
<evidence type="ECO:0000256" key="2">
    <source>
        <dbReference type="ARBA" id="ARBA00012759"/>
    </source>
</evidence>
<dbReference type="OrthoDB" id="265776at2759"/>
<dbReference type="PROSITE" id="PS50235">
    <property type="entry name" value="USP_3"/>
    <property type="match status" value="1"/>
</dbReference>
<dbReference type="InterPro" id="IPR001394">
    <property type="entry name" value="Peptidase_C19_UCH"/>
</dbReference>
<dbReference type="InterPro" id="IPR018200">
    <property type="entry name" value="USP_CS"/>
</dbReference>
<dbReference type="InParanoid" id="A0A2J7Q6V9"/>
<name>A0A2J7Q6V9_9NEOP</name>
<feature type="region of interest" description="Disordered" evidence="3">
    <location>
        <begin position="127"/>
        <end position="148"/>
    </location>
</feature>
<dbReference type="Pfam" id="PF00443">
    <property type="entry name" value="UCH"/>
    <property type="match status" value="1"/>
</dbReference>
<evidence type="ECO:0000256" key="1">
    <source>
        <dbReference type="ARBA" id="ARBA00000707"/>
    </source>
</evidence>
<dbReference type="EC" id="3.4.19.12" evidence="2"/>
<protein>
    <recommendedName>
        <fullName evidence="2">ubiquitinyl hydrolase 1</fullName>
        <ecNumber evidence="2">3.4.19.12</ecNumber>
    </recommendedName>
</protein>
<dbReference type="GO" id="GO:0004843">
    <property type="term" value="F:cysteine-type deubiquitinase activity"/>
    <property type="evidence" value="ECO:0007669"/>
    <property type="project" value="UniProtKB-EC"/>
</dbReference>
<dbReference type="InterPro" id="IPR038765">
    <property type="entry name" value="Papain-like_cys_pep_sf"/>
</dbReference>
<accession>A0A2J7Q6V9</accession>
<dbReference type="InterPro" id="IPR028889">
    <property type="entry name" value="USP"/>
</dbReference>
<dbReference type="GO" id="GO:0005794">
    <property type="term" value="C:Golgi apparatus"/>
    <property type="evidence" value="ECO:0007669"/>
    <property type="project" value="TreeGrafter"/>
</dbReference>
<feature type="compositionally biased region" description="Low complexity" evidence="3">
    <location>
        <begin position="196"/>
        <end position="215"/>
    </location>
</feature>
<dbReference type="PROSITE" id="PS00973">
    <property type="entry name" value="USP_2"/>
    <property type="match status" value="1"/>
</dbReference>
<sequence>MDEKYSSVKSALSSLCGVPAHLLRLAEVTAAQIKNVPPDDQKIKTLVTSSLYAYELPENTSSGSVSGGEEERLSLCSLKSQREAQTFTAIQRSIQPKQQSAGLTKMGNSNGDVDCLQQQPVSNKSVIDESSLVLSTSPPPPPSVPAAPTVEVRWHHSFCMPAAFSCFKSSSSSPAPVPPAPSTGIGIVDELSPVSQLRQSSGNSSASSGSLAGLSDTDTVTTLPGPAQGFIIALHRKMIRQDVYFMSSQKTKPSLFGLPLIVPCCESTTHQDLYQAVWVQVARLVSPLPPSETAAPNHAQDCDDSLGYEFPFVLKAVQKDGSQCAWCPWYRFCRGCRIQCCDAEFNFGSSHLAIDWDPTALHLRYQTSQEKVYVEHESVALTRQQQSEPIDLDYCLEAFTKEEHLGEDEKYYCSKCREHQLASKKLQIWRLPPILIVHLKRFQFVNGKWVKSQKVVNFPFKDFDPTAYLASVPKHTVVRHRELERLRLEEGDGDFIYSTPPPLNGGQEAIIAPDSNSEAIKVVNENTEAELSSPRRILANGDVPNLRLSVLARERLESTSLVRTPVTDSDLQDFHQHRLNSGVNPFDLKYHLYAIVSHSGILGGGHYVSYACNPNGKWYCYNDSSCKEMSESQMDTSSAYMLFYEREGLCQQQYMPSIAGKTPDIRDLDDDFDSDLKKLCCIM</sequence>
<dbReference type="Proteomes" id="UP000235965">
    <property type="component" value="Unassembled WGS sequence"/>
</dbReference>
<gene>
    <name evidence="5" type="ORF">B7P43_G11887</name>
</gene>
<dbReference type="AlphaFoldDB" id="A0A2J7Q6V9"/>
<dbReference type="GO" id="GO:0016579">
    <property type="term" value="P:protein deubiquitination"/>
    <property type="evidence" value="ECO:0007669"/>
    <property type="project" value="InterPro"/>
</dbReference>
<dbReference type="InterPro" id="IPR050185">
    <property type="entry name" value="Ub_carboxyl-term_hydrolase"/>
</dbReference>
<evidence type="ECO:0000259" key="4">
    <source>
        <dbReference type="PROSITE" id="PS50235"/>
    </source>
</evidence>
<evidence type="ECO:0000313" key="5">
    <source>
        <dbReference type="EMBL" id="PNF24311.1"/>
    </source>
</evidence>
<dbReference type="Gene3D" id="3.90.70.10">
    <property type="entry name" value="Cysteine proteinases"/>
    <property type="match status" value="1"/>
</dbReference>
<comment type="catalytic activity">
    <reaction evidence="1">
        <text>Thiol-dependent hydrolysis of ester, thioester, amide, peptide and isopeptide bonds formed by the C-terminal Gly of ubiquitin (a 76-residue protein attached to proteins as an intracellular targeting signal).</text>
        <dbReference type="EC" id="3.4.19.12"/>
    </reaction>
</comment>
<dbReference type="SUPFAM" id="SSF54001">
    <property type="entry name" value="Cysteine proteinases"/>
    <property type="match status" value="1"/>
</dbReference>
<dbReference type="STRING" id="105785.A0A2J7Q6V9"/>
<feature type="domain" description="USP" evidence="4">
    <location>
        <begin position="195"/>
        <end position="647"/>
    </location>
</feature>
<feature type="region of interest" description="Disordered" evidence="3">
    <location>
        <begin position="196"/>
        <end position="219"/>
    </location>
</feature>
<evidence type="ECO:0000313" key="6">
    <source>
        <dbReference type="Proteomes" id="UP000235965"/>
    </source>
</evidence>
<dbReference type="EMBL" id="NEVH01017450">
    <property type="protein sequence ID" value="PNF24311.1"/>
    <property type="molecule type" value="Genomic_DNA"/>
</dbReference>
<dbReference type="PANTHER" id="PTHR21646:SF76">
    <property type="entry name" value="UBIQUITIN CARBOXYL-TERMINAL HYDROLASE 32"/>
    <property type="match status" value="1"/>
</dbReference>
<comment type="caution">
    <text evidence="5">The sequence shown here is derived from an EMBL/GenBank/DDBJ whole genome shotgun (WGS) entry which is preliminary data.</text>
</comment>
<dbReference type="PANTHER" id="PTHR21646">
    <property type="entry name" value="UBIQUITIN CARBOXYL-TERMINAL HYDROLASE"/>
    <property type="match status" value="1"/>
</dbReference>
<keyword evidence="6" id="KW-1185">Reference proteome</keyword>
<evidence type="ECO:0000256" key="3">
    <source>
        <dbReference type="SAM" id="MobiDB-lite"/>
    </source>
</evidence>